<organism evidence="1">
    <name type="scientific">Rhizophora mucronata</name>
    <name type="common">Asiatic mangrove</name>
    <dbReference type="NCBI Taxonomy" id="61149"/>
    <lineage>
        <taxon>Eukaryota</taxon>
        <taxon>Viridiplantae</taxon>
        <taxon>Streptophyta</taxon>
        <taxon>Embryophyta</taxon>
        <taxon>Tracheophyta</taxon>
        <taxon>Spermatophyta</taxon>
        <taxon>Magnoliopsida</taxon>
        <taxon>eudicotyledons</taxon>
        <taxon>Gunneridae</taxon>
        <taxon>Pentapetalae</taxon>
        <taxon>rosids</taxon>
        <taxon>fabids</taxon>
        <taxon>Malpighiales</taxon>
        <taxon>Rhizophoraceae</taxon>
        <taxon>Rhizophora</taxon>
    </lineage>
</organism>
<evidence type="ECO:0000313" key="1">
    <source>
        <dbReference type="EMBL" id="MBX74130.1"/>
    </source>
</evidence>
<protein>
    <submittedName>
        <fullName evidence="1">Uncharacterized protein</fullName>
    </submittedName>
</protein>
<proteinExistence type="predicted"/>
<reference evidence="1" key="1">
    <citation type="submission" date="2018-02" db="EMBL/GenBank/DDBJ databases">
        <title>Rhizophora mucronata_Transcriptome.</title>
        <authorList>
            <person name="Meera S.P."/>
            <person name="Sreeshan A."/>
            <person name="Augustine A."/>
        </authorList>
    </citation>
    <scope>NUCLEOTIDE SEQUENCE</scope>
    <source>
        <tissue evidence="1">Leaf</tissue>
    </source>
</reference>
<accession>A0A2P2R4J4</accession>
<dbReference type="EMBL" id="GGEC01093646">
    <property type="protein sequence ID" value="MBX74130.1"/>
    <property type="molecule type" value="Transcribed_RNA"/>
</dbReference>
<sequence>MHKEYRHQYGHCLWRNNHSHLLSSRIGNPCFPFAMIQHLLVAPIPHKRQWLVFGDHQSSYL</sequence>
<dbReference type="AlphaFoldDB" id="A0A2P2R4J4"/>
<name>A0A2P2R4J4_RHIMU</name>